<organism evidence="2 3">
    <name type="scientific">Salipiger mucosus DSM 16094</name>
    <dbReference type="NCBI Taxonomy" id="1123237"/>
    <lineage>
        <taxon>Bacteria</taxon>
        <taxon>Pseudomonadati</taxon>
        <taxon>Pseudomonadota</taxon>
        <taxon>Alphaproteobacteria</taxon>
        <taxon>Rhodobacterales</taxon>
        <taxon>Roseobacteraceae</taxon>
        <taxon>Salipiger</taxon>
    </lineage>
</organism>
<dbReference type="EMBL" id="APVH01000009">
    <property type="protein sequence ID" value="EPX85311.1"/>
    <property type="molecule type" value="Genomic_DNA"/>
</dbReference>
<dbReference type="SUPFAM" id="SSF51735">
    <property type="entry name" value="NAD(P)-binding Rossmann-fold domains"/>
    <property type="match status" value="1"/>
</dbReference>
<reference evidence="3" key="1">
    <citation type="journal article" date="2014" name="Stand. Genomic Sci.">
        <title>Genome sequence of the exopolysaccharide-producing Salipiger mucosus type strain (DSM 16094(T)), a moderately halophilic member of the Roseobacter clade.</title>
        <authorList>
            <person name="Riedel T."/>
            <person name="Spring S."/>
            <person name="Fiebig A."/>
            <person name="Petersen J."/>
            <person name="Kyrpides N.C."/>
            <person name="Goker M."/>
            <person name="Klenk H.P."/>
        </authorList>
    </citation>
    <scope>NUCLEOTIDE SEQUENCE [LARGE SCALE GENOMIC DNA]</scope>
    <source>
        <strain evidence="3">DSM 16094</strain>
    </source>
</reference>
<dbReference type="HOGENOM" id="CLU_1676610_0_0_5"/>
<dbReference type="Gene3D" id="3.40.50.720">
    <property type="entry name" value="NAD(P)-binding Rossmann-like Domain"/>
    <property type="match status" value="1"/>
</dbReference>
<proteinExistence type="predicted"/>
<evidence type="ECO:0000259" key="1">
    <source>
        <dbReference type="Pfam" id="PF03446"/>
    </source>
</evidence>
<comment type="caution">
    <text evidence="2">The sequence shown here is derived from an EMBL/GenBank/DDBJ whole genome shotgun (WGS) entry which is preliminary data.</text>
</comment>
<dbReference type="STRING" id="1123237.Salmuc_02690"/>
<dbReference type="EC" id="1.1.1.31" evidence="2"/>
<dbReference type="PANTHER" id="PTHR43060:SF15">
    <property type="entry name" value="3-HYDROXYISOBUTYRATE DEHYDROGENASE-LIKE 1, MITOCHONDRIAL-RELATED"/>
    <property type="match status" value="1"/>
</dbReference>
<dbReference type="AlphaFoldDB" id="S9QV81"/>
<dbReference type="Pfam" id="PF03446">
    <property type="entry name" value="NAD_binding_2"/>
    <property type="match status" value="1"/>
</dbReference>
<name>S9QV81_9RHOB</name>
<dbReference type="PANTHER" id="PTHR43060">
    <property type="entry name" value="3-HYDROXYISOBUTYRATE DEHYDROGENASE-LIKE 1, MITOCHONDRIAL-RELATED"/>
    <property type="match status" value="1"/>
</dbReference>
<dbReference type="SUPFAM" id="SSF48179">
    <property type="entry name" value="6-phosphogluconate dehydrogenase C-terminal domain-like"/>
    <property type="match status" value="1"/>
</dbReference>
<keyword evidence="3" id="KW-1185">Reference proteome</keyword>
<dbReference type="GO" id="GO:0008442">
    <property type="term" value="F:3-hydroxyisobutyrate dehydrogenase activity"/>
    <property type="evidence" value="ECO:0007669"/>
    <property type="project" value="UniProtKB-EC"/>
</dbReference>
<dbReference type="Proteomes" id="UP000015347">
    <property type="component" value="Unassembled WGS sequence"/>
</dbReference>
<gene>
    <name evidence="2" type="ORF">Salmuc_02690</name>
</gene>
<keyword evidence="2" id="KW-0560">Oxidoreductase</keyword>
<dbReference type="InterPro" id="IPR006115">
    <property type="entry name" value="6PGDH_NADP-bd"/>
</dbReference>
<dbReference type="eggNOG" id="COG2084">
    <property type="taxonomic scope" value="Bacteria"/>
</dbReference>
<protein>
    <submittedName>
        <fullName evidence="2">3-hydroxyisobutyrate dehydrogenase</fullName>
        <ecNumber evidence="2">1.1.1.31</ecNumber>
    </submittedName>
</protein>
<sequence>MRVMSVREGISLSGCGTMGQAIGGRLLACGHALTVFDPNAAHAEPLAAMGARMAGSSAEAASSARFHVLSLNSARIVEQAVFGPKGLCEGAREDFSPTGRIDNMVKDLSAVQDLARSTGTAMPLTGLCCEIHRLLVSAGLGPADNAALISFYDGPRN</sequence>
<feature type="domain" description="6-phosphogluconate dehydrogenase NADP-binding" evidence="1">
    <location>
        <begin position="10"/>
        <end position="93"/>
    </location>
</feature>
<evidence type="ECO:0000313" key="2">
    <source>
        <dbReference type="EMBL" id="EPX85311.1"/>
    </source>
</evidence>
<dbReference type="GO" id="GO:0050661">
    <property type="term" value="F:NADP binding"/>
    <property type="evidence" value="ECO:0007669"/>
    <property type="project" value="InterPro"/>
</dbReference>
<dbReference type="InterPro" id="IPR008927">
    <property type="entry name" value="6-PGluconate_DH-like_C_sf"/>
</dbReference>
<accession>S9QV81</accession>
<dbReference type="InterPro" id="IPR036291">
    <property type="entry name" value="NAD(P)-bd_dom_sf"/>
</dbReference>
<evidence type="ECO:0000313" key="3">
    <source>
        <dbReference type="Proteomes" id="UP000015347"/>
    </source>
</evidence>
<dbReference type="GO" id="GO:0051287">
    <property type="term" value="F:NAD binding"/>
    <property type="evidence" value="ECO:0007669"/>
    <property type="project" value="InterPro"/>
</dbReference>